<evidence type="ECO:0000313" key="4">
    <source>
        <dbReference type="Proteomes" id="UP000887574"/>
    </source>
</evidence>
<dbReference type="Pfam" id="PF00271">
    <property type="entry name" value="Helicase_C"/>
    <property type="match status" value="1"/>
</dbReference>
<dbReference type="InterPro" id="IPR001650">
    <property type="entry name" value="Helicase_C-like"/>
</dbReference>
<dbReference type="InterPro" id="IPR052431">
    <property type="entry name" value="SKI2_subfamily_helicases"/>
</dbReference>
<dbReference type="SUPFAM" id="SSF52540">
    <property type="entry name" value="P-loop containing nucleoside triphosphate hydrolases"/>
    <property type="match status" value="1"/>
</dbReference>
<dbReference type="GO" id="GO:0005737">
    <property type="term" value="C:cytoplasm"/>
    <property type="evidence" value="ECO:0007669"/>
    <property type="project" value="TreeGrafter"/>
</dbReference>
<keyword evidence="2" id="KW-0347">Helicase</keyword>
<accession>A0A915DSF2</accession>
<dbReference type="PANTHER" id="PTHR44533:SF4">
    <property type="entry name" value="DEAD_H RNA HELICASE, PUTATIVE-RELATED"/>
    <property type="match status" value="1"/>
</dbReference>
<protein>
    <submittedName>
        <fullName evidence="5">Helicase C-terminal domain-containing protein</fullName>
    </submittedName>
</protein>
<keyword evidence="2" id="KW-0547">Nucleotide-binding</keyword>
<keyword evidence="1" id="KW-0378">Hydrolase</keyword>
<dbReference type="WBParaSite" id="jg22656">
    <property type="protein sequence ID" value="jg22656"/>
    <property type="gene ID" value="jg22656"/>
</dbReference>
<feature type="domain" description="Helicase C-terminal" evidence="3">
    <location>
        <begin position="1"/>
        <end position="146"/>
    </location>
</feature>
<sequence length="214" mass="23300">MSDEDIYNNTIERLLGNRNRSRPSTLQLIRLFARGIGYHHDGMNAAERGAVEILFRAGFLGIVFSTSTLALGMNMPCKSVVFGIDTPMLTPLQFRQMSGRAGRRGFDPAGTVIFMALPTSKIRRLLTSSLATLRGGDMQGEVAGATPARSAKRKQALETTDVTNQAAALSLLKTPFALKTRQEKQVRCVGWPSQVPDSVQCPAAPQIPIAERKV</sequence>
<dbReference type="SMART" id="SM00490">
    <property type="entry name" value="HELICc"/>
    <property type="match status" value="1"/>
</dbReference>
<name>A0A915DSF2_9BILA</name>
<organism evidence="4 5">
    <name type="scientific">Ditylenchus dipsaci</name>
    <dbReference type="NCBI Taxonomy" id="166011"/>
    <lineage>
        <taxon>Eukaryota</taxon>
        <taxon>Metazoa</taxon>
        <taxon>Ecdysozoa</taxon>
        <taxon>Nematoda</taxon>
        <taxon>Chromadorea</taxon>
        <taxon>Rhabditida</taxon>
        <taxon>Tylenchina</taxon>
        <taxon>Tylenchomorpha</taxon>
        <taxon>Sphaerularioidea</taxon>
        <taxon>Anguinidae</taxon>
        <taxon>Anguininae</taxon>
        <taxon>Ditylenchus</taxon>
    </lineage>
</organism>
<keyword evidence="2" id="KW-0067">ATP-binding</keyword>
<keyword evidence="4" id="KW-1185">Reference proteome</keyword>
<evidence type="ECO:0000256" key="1">
    <source>
        <dbReference type="ARBA" id="ARBA00022801"/>
    </source>
</evidence>
<dbReference type="PANTHER" id="PTHR44533">
    <property type="entry name" value="DEAD/H RNA HELICASE, PUTATIVE-RELATED"/>
    <property type="match status" value="1"/>
</dbReference>
<proteinExistence type="predicted"/>
<dbReference type="GO" id="GO:0004386">
    <property type="term" value="F:helicase activity"/>
    <property type="evidence" value="ECO:0007669"/>
    <property type="project" value="UniProtKB-KW"/>
</dbReference>
<dbReference type="AlphaFoldDB" id="A0A915DSF2"/>
<evidence type="ECO:0000313" key="5">
    <source>
        <dbReference type="WBParaSite" id="jg22656"/>
    </source>
</evidence>
<dbReference type="PROSITE" id="PS51194">
    <property type="entry name" value="HELICASE_CTER"/>
    <property type="match status" value="1"/>
</dbReference>
<reference evidence="5" key="1">
    <citation type="submission" date="2022-11" db="UniProtKB">
        <authorList>
            <consortium name="WormBaseParasite"/>
        </authorList>
    </citation>
    <scope>IDENTIFICATION</scope>
</reference>
<evidence type="ECO:0000256" key="2">
    <source>
        <dbReference type="ARBA" id="ARBA00022806"/>
    </source>
</evidence>
<dbReference type="GO" id="GO:0016787">
    <property type="term" value="F:hydrolase activity"/>
    <property type="evidence" value="ECO:0007669"/>
    <property type="project" value="UniProtKB-KW"/>
</dbReference>
<dbReference type="Gene3D" id="3.40.50.300">
    <property type="entry name" value="P-loop containing nucleotide triphosphate hydrolases"/>
    <property type="match status" value="1"/>
</dbReference>
<dbReference type="Proteomes" id="UP000887574">
    <property type="component" value="Unplaced"/>
</dbReference>
<evidence type="ECO:0000259" key="3">
    <source>
        <dbReference type="PROSITE" id="PS51194"/>
    </source>
</evidence>
<dbReference type="InterPro" id="IPR027417">
    <property type="entry name" value="P-loop_NTPase"/>
</dbReference>